<dbReference type="STRING" id="1797110.A3841_03410"/>
<dbReference type="InterPro" id="IPR025510">
    <property type="entry name" value="DUF4397"/>
</dbReference>
<name>A0A1Q5P9T4_9BACT</name>
<gene>
    <name evidence="3" type="ORF">A3841_03410</name>
</gene>
<accession>A0A1Q5P9T4</accession>
<dbReference type="AlphaFoldDB" id="A0A1Q5P9T4"/>
<organism evidence="3 4">
    <name type="scientific">Pontibacter flavimaris</name>
    <dbReference type="NCBI Taxonomy" id="1797110"/>
    <lineage>
        <taxon>Bacteria</taxon>
        <taxon>Pseudomonadati</taxon>
        <taxon>Bacteroidota</taxon>
        <taxon>Cytophagia</taxon>
        <taxon>Cytophagales</taxon>
        <taxon>Hymenobacteraceae</taxon>
        <taxon>Pontibacter</taxon>
    </lineage>
</organism>
<comment type="caution">
    <text evidence="3">The sequence shown here is derived from an EMBL/GenBank/DDBJ whole genome shotgun (WGS) entry which is preliminary data.</text>
</comment>
<evidence type="ECO:0000256" key="1">
    <source>
        <dbReference type="SAM" id="SignalP"/>
    </source>
</evidence>
<dbReference type="Proteomes" id="UP000186551">
    <property type="component" value="Unassembled WGS sequence"/>
</dbReference>
<dbReference type="Pfam" id="PF14344">
    <property type="entry name" value="DUF4397"/>
    <property type="match status" value="1"/>
</dbReference>
<dbReference type="PROSITE" id="PS51257">
    <property type="entry name" value="PROKAR_LIPOPROTEIN"/>
    <property type="match status" value="1"/>
</dbReference>
<protein>
    <submittedName>
        <fullName evidence="3">Cell wall anchor protein</fullName>
    </submittedName>
</protein>
<feature type="domain" description="DUF4397" evidence="2">
    <location>
        <begin position="35"/>
        <end position="150"/>
    </location>
</feature>
<keyword evidence="1" id="KW-0732">Signal</keyword>
<evidence type="ECO:0000259" key="2">
    <source>
        <dbReference type="Pfam" id="PF14344"/>
    </source>
</evidence>
<proteinExistence type="predicted"/>
<dbReference type="OrthoDB" id="9792011at2"/>
<reference evidence="3 4" key="1">
    <citation type="submission" date="2016-03" db="EMBL/GenBank/DDBJ databases">
        <title>Genome sequence of Pontibacter sp. nov., of the family cytophagaceae, isolated from marine sediment of the Yellow Sea, China.</title>
        <authorList>
            <person name="Zhang G."/>
            <person name="Zhang R."/>
        </authorList>
    </citation>
    <scope>NUCLEOTIDE SEQUENCE [LARGE SCALE GENOMIC DNA]</scope>
    <source>
        <strain evidence="3 4">S10-8</strain>
    </source>
</reference>
<keyword evidence="4" id="KW-1185">Reference proteome</keyword>
<evidence type="ECO:0000313" key="3">
    <source>
        <dbReference type="EMBL" id="OKL39010.1"/>
    </source>
</evidence>
<feature type="chain" id="PRO_5012231388" evidence="1">
    <location>
        <begin position="22"/>
        <end position="231"/>
    </location>
</feature>
<dbReference type="RefSeq" id="WP_073853735.1">
    <property type="nucleotide sequence ID" value="NZ_LVWA01000010.1"/>
</dbReference>
<feature type="signal peptide" evidence="1">
    <location>
        <begin position="1"/>
        <end position="21"/>
    </location>
</feature>
<evidence type="ECO:0000313" key="4">
    <source>
        <dbReference type="Proteomes" id="UP000186551"/>
    </source>
</evidence>
<sequence length="231" mass="24692">MKYWMKMTVLAVVPMLFLASCDDDDDDVVLEVDNAEVMVVHASPDAPGVDLLINDVKVNSSALTYPNNTGYLEVPAGMQNVKVNAAGTATTVIEADLDLKQDKDYTVFAINTLDNIEALVLEDNLTDPAAGMAHVRFVHLSPDAPAVDIAVAGGPVLFSNRAFKSATDFTPVAAGTYTLEVRPAGTMTVALTIPDVELRDDMIYTVFAKGFLQAPEGNTNTLGAQIIVNEE</sequence>
<dbReference type="EMBL" id="LVWA01000010">
    <property type="protein sequence ID" value="OKL39010.1"/>
    <property type="molecule type" value="Genomic_DNA"/>
</dbReference>